<comment type="subcellular location">
    <subcellularLocation>
        <location evidence="1">Secreted</location>
    </subcellularLocation>
</comment>
<evidence type="ECO:0000256" key="3">
    <source>
        <dbReference type="ARBA" id="ARBA00022737"/>
    </source>
</evidence>
<feature type="non-terminal residue" evidence="8">
    <location>
        <position position="1"/>
    </location>
</feature>
<evidence type="ECO:0000256" key="4">
    <source>
        <dbReference type="ARBA" id="ARBA00023157"/>
    </source>
</evidence>
<evidence type="ECO:0000313" key="9">
    <source>
        <dbReference type="Proteomes" id="UP000747542"/>
    </source>
</evidence>
<dbReference type="GO" id="GO:0005615">
    <property type="term" value="C:extracellular space"/>
    <property type="evidence" value="ECO:0007669"/>
    <property type="project" value="TreeGrafter"/>
</dbReference>
<feature type="domain" description="Thyroglobulin type-1" evidence="7">
    <location>
        <begin position="476"/>
        <end position="556"/>
    </location>
</feature>
<evidence type="ECO:0000256" key="1">
    <source>
        <dbReference type="ARBA" id="ARBA00004613"/>
    </source>
</evidence>
<proteinExistence type="predicted"/>
<feature type="domain" description="Thyroglobulin type-1" evidence="7">
    <location>
        <begin position="178"/>
        <end position="247"/>
    </location>
</feature>
<dbReference type="Proteomes" id="UP000747542">
    <property type="component" value="Unassembled WGS sequence"/>
</dbReference>
<sequence length="708" mass="80043">MKWVWLVTLVVVTEATTDDQSTPGIDQLNEILNNTTTTLCQYIKCQEPVKAADCPIGTFYQQRVAQFGCCGACVRFKQKNDTECTGSIDPKFGGGYSSMTPDLLDPEASSDPVNNTLVSSWCDFFLNCTEEGVCQPDNSDHGCRYVQDQYDSDLDEFPFYKVDFRWRPSCTPEGLYTEKQCKGPYSNKRRVWELQQEGVTSVTLHCQENGNYEPLQCEDDWCYCMDPDTALPYGSSFPDAMKEHLPCYNKTVTGEQYLRRCESQYHAEHLLATHIQRKGVYPPSTLLNCDDDGSFGGLQHDLDGLVVMALIVMQVVGLLGMADVRTVSAPVDFGIAKLNELIRRDDQSLCLYISCQEPLHADDCPEDTIYMEGVAQFGCCGACVQFRQIGEKCTGSIDPEYGGGYTNDVGGSITKPSDRNVVASSWCNYHLYCKSNMCQLDWEKSSCLNTQMLYDEAVAGINGETYVHFRDDYRWRPQCTVEGDFAPKQCKGPIGEQRRVWELQQQGVTSVTLHCQENGNYEPLQCEDEWCYCMDPDTAQPYGSRLPEKATRLLPCYNKTEMGEKYLRRCESQYEAYAELVDLMAFKGVQGPSTLLKCDPDGSYNSKQCDTQMCRCYDKYMDQALSYPSGDGCRCARDRQLYLENKIQLEIKCKVNTGTYEPIQPRGKYAFCVDSDGVRAGPMTSPRYHMLKAKANMKKIIRSKVTKK</sequence>
<dbReference type="GO" id="GO:0005604">
    <property type="term" value="C:basement membrane"/>
    <property type="evidence" value="ECO:0007669"/>
    <property type="project" value="TreeGrafter"/>
</dbReference>
<dbReference type="Gene3D" id="4.10.800.10">
    <property type="entry name" value="Thyroglobulin type-1"/>
    <property type="match status" value="2"/>
</dbReference>
<protein>
    <submittedName>
        <fullName evidence="8">Putative thyroglobulin-like</fullName>
    </submittedName>
</protein>
<comment type="caution">
    <text evidence="8">The sequence shown here is derived from an EMBL/GenBank/DDBJ whole genome shotgun (WGS) entry which is preliminary data.</text>
</comment>
<keyword evidence="6" id="KW-0732">Signal</keyword>
<comment type="caution">
    <text evidence="5">Lacks conserved residue(s) required for the propagation of feature annotation.</text>
</comment>
<evidence type="ECO:0000256" key="6">
    <source>
        <dbReference type="SAM" id="SignalP"/>
    </source>
</evidence>
<evidence type="ECO:0000256" key="2">
    <source>
        <dbReference type="ARBA" id="ARBA00022525"/>
    </source>
</evidence>
<dbReference type="PANTHER" id="PTHR12352:SF3">
    <property type="entry name" value="NIDOGEN-2"/>
    <property type="match status" value="1"/>
</dbReference>
<organism evidence="8 9">
    <name type="scientific">Homarus americanus</name>
    <name type="common">American lobster</name>
    <dbReference type="NCBI Taxonomy" id="6706"/>
    <lineage>
        <taxon>Eukaryota</taxon>
        <taxon>Metazoa</taxon>
        <taxon>Ecdysozoa</taxon>
        <taxon>Arthropoda</taxon>
        <taxon>Crustacea</taxon>
        <taxon>Multicrustacea</taxon>
        <taxon>Malacostraca</taxon>
        <taxon>Eumalacostraca</taxon>
        <taxon>Eucarida</taxon>
        <taxon>Decapoda</taxon>
        <taxon>Pleocyemata</taxon>
        <taxon>Astacidea</taxon>
        <taxon>Nephropoidea</taxon>
        <taxon>Nephropidae</taxon>
        <taxon>Homarus</taxon>
    </lineage>
</organism>
<keyword evidence="3" id="KW-0677">Repeat</keyword>
<evidence type="ECO:0000313" key="8">
    <source>
        <dbReference type="EMBL" id="KAG7154344.1"/>
    </source>
</evidence>
<gene>
    <name evidence="8" type="ORF">Hamer_G017543</name>
</gene>
<dbReference type="InterPro" id="IPR036857">
    <property type="entry name" value="Thyroglobulin_1_sf"/>
</dbReference>
<dbReference type="AlphaFoldDB" id="A0A8J5JJR2"/>
<dbReference type="Pfam" id="PF00086">
    <property type="entry name" value="Thyroglobulin_1"/>
    <property type="match status" value="1"/>
</dbReference>
<dbReference type="InterPro" id="IPR000716">
    <property type="entry name" value="Thyroglobulin_1"/>
</dbReference>
<dbReference type="GO" id="GO:0007160">
    <property type="term" value="P:cell-matrix adhesion"/>
    <property type="evidence" value="ECO:0007669"/>
    <property type="project" value="TreeGrafter"/>
</dbReference>
<dbReference type="PANTHER" id="PTHR12352">
    <property type="entry name" value="SECRETED MODULAR CALCIUM-BINDING PROTEIN"/>
    <property type="match status" value="1"/>
</dbReference>
<accession>A0A8J5JJR2</accession>
<evidence type="ECO:0000259" key="7">
    <source>
        <dbReference type="PROSITE" id="PS51162"/>
    </source>
</evidence>
<name>A0A8J5JJR2_HOMAM</name>
<feature type="signal peptide" evidence="6">
    <location>
        <begin position="1"/>
        <end position="15"/>
    </location>
</feature>
<feature type="chain" id="PRO_5035194834" evidence="6">
    <location>
        <begin position="16"/>
        <end position="708"/>
    </location>
</feature>
<keyword evidence="9" id="KW-1185">Reference proteome</keyword>
<keyword evidence="4" id="KW-1015">Disulfide bond</keyword>
<keyword evidence="2" id="KW-0964">Secreted</keyword>
<dbReference type="PROSITE" id="PS51162">
    <property type="entry name" value="THYROGLOBULIN_1_2"/>
    <property type="match status" value="2"/>
</dbReference>
<dbReference type="InterPro" id="IPR051950">
    <property type="entry name" value="Dev_reg/Prot_inhib"/>
</dbReference>
<dbReference type="EMBL" id="JAHLQT010044465">
    <property type="protein sequence ID" value="KAG7154344.1"/>
    <property type="molecule type" value="Genomic_DNA"/>
</dbReference>
<dbReference type="SUPFAM" id="SSF57610">
    <property type="entry name" value="Thyroglobulin type-1 domain"/>
    <property type="match status" value="3"/>
</dbReference>
<reference evidence="8" key="1">
    <citation type="journal article" date="2021" name="Sci. Adv.">
        <title>The American lobster genome reveals insights on longevity, neural, and immune adaptations.</title>
        <authorList>
            <person name="Polinski J.M."/>
            <person name="Zimin A.V."/>
            <person name="Clark K.F."/>
            <person name="Kohn A.B."/>
            <person name="Sadowski N."/>
            <person name="Timp W."/>
            <person name="Ptitsyn A."/>
            <person name="Khanna P."/>
            <person name="Romanova D.Y."/>
            <person name="Williams P."/>
            <person name="Greenwood S.J."/>
            <person name="Moroz L.L."/>
            <person name="Walt D.R."/>
            <person name="Bodnar A.G."/>
        </authorList>
    </citation>
    <scope>NUCLEOTIDE SEQUENCE</scope>
    <source>
        <strain evidence="8">GMGI-L3</strain>
    </source>
</reference>
<evidence type="ECO:0000256" key="5">
    <source>
        <dbReference type="PROSITE-ProRule" id="PRU00500"/>
    </source>
</evidence>